<comment type="caution">
    <text evidence="1">The sequence shown here is derived from an EMBL/GenBank/DDBJ whole genome shotgun (WGS) entry which is preliminary data.</text>
</comment>
<dbReference type="EMBL" id="WHOD01000128">
    <property type="protein sequence ID" value="NOU98182.1"/>
    <property type="molecule type" value="Genomic_DNA"/>
</dbReference>
<evidence type="ECO:0000313" key="1">
    <source>
        <dbReference type="EMBL" id="NOU98182.1"/>
    </source>
</evidence>
<dbReference type="Pfam" id="PF14398">
    <property type="entry name" value="ATPgrasp_YheCD"/>
    <property type="match status" value="1"/>
</dbReference>
<reference evidence="1" key="1">
    <citation type="submission" date="2019-10" db="EMBL/GenBank/DDBJ databases">
        <title>Description of Paenibacillus glebae sp. nov.</title>
        <authorList>
            <person name="Carlier A."/>
            <person name="Qi S."/>
        </authorList>
    </citation>
    <scope>NUCLEOTIDE SEQUENCE</scope>
    <source>
        <strain evidence="1">LMG 31456</strain>
    </source>
</reference>
<dbReference type="SUPFAM" id="SSF56059">
    <property type="entry name" value="Glutathione synthetase ATP-binding domain-like"/>
    <property type="match status" value="1"/>
</dbReference>
<keyword evidence="2" id="KW-1185">Reference proteome</keyword>
<dbReference type="Gene3D" id="3.30.470.20">
    <property type="entry name" value="ATP-grasp fold, B domain"/>
    <property type="match status" value="1"/>
</dbReference>
<dbReference type="Proteomes" id="UP000641588">
    <property type="component" value="Unassembled WGS sequence"/>
</dbReference>
<evidence type="ECO:0000313" key="2">
    <source>
        <dbReference type="Proteomes" id="UP000641588"/>
    </source>
</evidence>
<dbReference type="InterPro" id="IPR026838">
    <property type="entry name" value="YheC/D"/>
</dbReference>
<sequence>MRTLTSKWTKTLVLLKSNKVRRYIPETRLFNKSSVLSLLKKYQMVYVKPVNGSFGQGVIRVDLQRTKSGSKYRYQHGTASRSFGNYDAMYSSISKSKLKRSYLVQKGIHMLKYNNRVFDIRIMVQKNRERKWEASGYIGRVAHPKKIVTNFHNSGKPLPLETLLERFVQGEQKQAYIRDLKNLGYQIAVHLNKHYPGFREIGVDIGIDKELKPWIFEVNTAPDPLIFNQLKDKRMFRKVIHYARLNGRFRKK</sequence>
<gene>
    <name evidence="1" type="ORF">GC093_33865</name>
</gene>
<protein>
    <submittedName>
        <fullName evidence="1">YheC/YheD family protein</fullName>
    </submittedName>
</protein>
<dbReference type="AlphaFoldDB" id="A0A972K6I7"/>
<name>A0A972K6I7_9BACL</name>
<proteinExistence type="predicted"/>
<accession>A0A972K6I7</accession>
<organism evidence="1 2">
    <name type="scientific">Paenibacillus foliorum</name>
    <dbReference type="NCBI Taxonomy" id="2654974"/>
    <lineage>
        <taxon>Bacteria</taxon>
        <taxon>Bacillati</taxon>
        <taxon>Bacillota</taxon>
        <taxon>Bacilli</taxon>
        <taxon>Bacillales</taxon>
        <taxon>Paenibacillaceae</taxon>
        <taxon>Paenibacillus</taxon>
    </lineage>
</organism>